<dbReference type="GO" id="GO:0009002">
    <property type="term" value="F:serine-type D-Ala-D-Ala carboxypeptidase activity"/>
    <property type="evidence" value="ECO:0007669"/>
    <property type="project" value="UniProtKB-EC"/>
</dbReference>
<feature type="chain" id="PRO_5038534834" evidence="1">
    <location>
        <begin position="25"/>
        <end position="437"/>
    </location>
</feature>
<keyword evidence="3" id="KW-0645">Protease</keyword>
<keyword evidence="3" id="KW-0121">Carboxypeptidase</keyword>
<dbReference type="EMBL" id="JYIX01000024">
    <property type="protein sequence ID" value="KJL35185.1"/>
    <property type="molecule type" value="Genomic_DNA"/>
</dbReference>
<dbReference type="SUPFAM" id="SSF56601">
    <property type="entry name" value="beta-lactamase/transpeptidase-like"/>
    <property type="match status" value="1"/>
</dbReference>
<dbReference type="EC" id="3.4.16.4" evidence="3"/>
<organism evidence="3 4">
    <name type="scientific">Microbacterium azadirachtae</name>
    <dbReference type="NCBI Taxonomy" id="582680"/>
    <lineage>
        <taxon>Bacteria</taxon>
        <taxon>Bacillati</taxon>
        <taxon>Actinomycetota</taxon>
        <taxon>Actinomycetes</taxon>
        <taxon>Micrococcales</taxon>
        <taxon>Microbacteriaceae</taxon>
        <taxon>Microbacterium</taxon>
    </lineage>
</organism>
<evidence type="ECO:0000256" key="1">
    <source>
        <dbReference type="SAM" id="SignalP"/>
    </source>
</evidence>
<feature type="domain" description="Beta-lactamase-related" evidence="2">
    <location>
        <begin position="76"/>
        <end position="400"/>
    </location>
</feature>
<dbReference type="InterPro" id="IPR001466">
    <property type="entry name" value="Beta-lactam-related"/>
</dbReference>
<gene>
    <name evidence="3" type="ORF">RS86_00568</name>
</gene>
<keyword evidence="1" id="KW-0732">Signal</keyword>
<dbReference type="PANTHER" id="PTHR46825:SF7">
    <property type="entry name" value="D-ALANYL-D-ALANINE CARBOXYPEPTIDASE"/>
    <property type="match status" value="1"/>
</dbReference>
<dbReference type="InterPro" id="IPR050491">
    <property type="entry name" value="AmpC-like"/>
</dbReference>
<protein>
    <submittedName>
        <fullName evidence="3">D-alanyl-D-alanine carboxypeptidase</fullName>
        <ecNumber evidence="3">3.4.16.4</ecNumber>
    </submittedName>
</protein>
<feature type="signal peptide" evidence="1">
    <location>
        <begin position="1"/>
        <end position="24"/>
    </location>
</feature>
<dbReference type="InterPro" id="IPR012338">
    <property type="entry name" value="Beta-lactam/transpept-like"/>
</dbReference>
<evidence type="ECO:0000259" key="2">
    <source>
        <dbReference type="Pfam" id="PF00144"/>
    </source>
</evidence>
<dbReference type="PATRIC" id="fig|582680.6.peg.585"/>
<dbReference type="Gene3D" id="3.40.710.10">
    <property type="entry name" value="DD-peptidase/beta-lactamase superfamily"/>
    <property type="match status" value="1"/>
</dbReference>
<comment type="caution">
    <text evidence="3">The sequence shown here is derived from an EMBL/GenBank/DDBJ whole genome shotgun (WGS) entry which is preliminary data.</text>
</comment>
<reference evidence="3 4" key="1">
    <citation type="submission" date="2015-02" db="EMBL/GenBank/DDBJ databases">
        <title>Draft genome sequences of ten Microbacterium spp. with emphasis on heavy metal contaminated environments.</title>
        <authorList>
            <person name="Corretto E."/>
        </authorList>
    </citation>
    <scope>NUCLEOTIDE SEQUENCE [LARGE SCALE GENOMIC DNA]</scope>
    <source>
        <strain evidence="3 4">ARN176</strain>
    </source>
</reference>
<proteinExistence type="predicted"/>
<dbReference type="PANTHER" id="PTHR46825">
    <property type="entry name" value="D-ALANYL-D-ALANINE-CARBOXYPEPTIDASE/ENDOPEPTIDASE AMPH"/>
    <property type="match status" value="1"/>
</dbReference>
<dbReference type="STRING" id="582680.RS86_00568"/>
<dbReference type="RefSeq" id="WP_052680032.1">
    <property type="nucleotide sequence ID" value="NZ_JYIX01000024.1"/>
</dbReference>
<accession>A0A0F0LSG7</accession>
<dbReference type="AlphaFoldDB" id="A0A0F0LSG7"/>
<keyword evidence="3" id="KW-0378">Hydrolase</keyword>
<dbReference type="Pfam" id="PF00144">
    <property type="entry name" value="Beta-lactamase"/>
    <property type="match status" value="1"/>
</dbReference>
<sequence>MVTARLARPIALAAALLVLAGCSAQPSTGPTSTGTGTPSSAVPAVSTCVADPSAVVTRTADLPTSALPDDLTATIDKTAQAAFAQTSAKGAIVAVQSPKGLFFKAYGVADPSTGAPMTTDIYQRVGSITKPFTGTLTLQLAAEGKLSLDDKISKYVDGVPRGDEVTIRMLADMSSSVTSYTKDPAWQKIFFSEPDRVWKPEELLKAGLGLKPQDFAPGTAFDYSNTNTILLGFVIEKVTGKSYQDVLAEKILTPLGLTHTIFPAGSAAFPDPHAQGFTLQGGHGTPENPANTTNWNPSWGWTAGELISSAPDLLKFGRAEATGAGLVPAKDQIERLTSFREFNGPGNGGYGIGWGCQNGWVGHAGELPGYNTSMFYSTKDDTTIITMVNSDIPSGDCPSDARTLTDNPTDLPCSSPATRIFQSLAQELGTPFAPQKK</sequence>
<dbReference type="PROSITE" id="PS51257">
    <property type="entry name" value="PROKAR_LIPOPROTEIN"/>
    <property type="match status" value="1"/>
</dbReference>
<keyword evidence="4" id="KW-1185">Reference proteome</keyword>
<name>A0A0F0LSG7_9MICO</name>
<evidence type="ECO:0000313" key="4">
    <source>
        <dbReference type="Proteomes" id="UP000033740"/>
    </source>
</evidence>
<evidence type="ECO:0000313" key="3">
    <source>
        <dbReference type="EMBL" id="KJL35185.1"/>
    </source>
</evidence>
<dbReference type="Proteomes" id="UP000033740">
    <property type="component" value="Unassembled WGS sequence"/>
</dbReference>